<dbReference type="EC" id="5.4.2.12" evidence="8 9"/>
<evidence type="ECO:0000259" key="10">
    <source>
        <dbReference type="Pfam" id="PF01676"/>
    </source>
</evidence>
<sequence length="506" mass="55289">MGAVPKTLLLILDGYGLAEESAGNAAKLANTPYLDALLADSNLARLEASGEAVGLPAGFIGNSEVGHLNIGAGRVVLQDMKAVDAAISNGDFYRNPVLLRLCEQIKKQHGRLHLMGLLSDGGVHSHINHIKALLRLAKEQNVPVYLHAFTDGRDTSPTSGMHYVQEILSAMDEYGGKLASICGRFYAMDRDKRWERVEKAWNMLVDGVSDTASSAEEVLSASYAKEITDEFIEPHLLLAKEEATVQNGDGIFFFNFRADRARELAHAFLDKEFSGFQRKFVPLTSMASMTVYEADLPLPAAFGKDVLPNTLGEWVAKHGLKQLRIAETEKYAHVTYFFSGGREETFQGEERILVNSPKSVATYDLKPEMSAFEVTDKLVAAIRSSRFDFIVCNLANPDMVGHTGNLSAAVKACEAVDSCAKKIIEAALRENMYVCVTADHGNVEEMFDGEGKPQTAHSMNKVPFLILSGTGSVKTEKEGKLGDIAPTLLALWKQEKPAEMDGRSLI</sequence>
<keyword evidence="13" id="KW-1185">Reference proteome</keyword>
<dbReference type="GO" id="GO:0004619">
    <property type="term" value="F:phosphoglycerate mutase activity"/>
    <property type="evidence" value="ECO:0007669"/>
    <property type="project" value="UniProtKB-EC"/>
</dbReference>
<dbReference type="HAMAP" id="MF_01038">
    <property type="entry name" value="GpmI"/>
    <property type="match status" value="1"/>
</dbReference>
<protein>
    <recommendedName>
        <fullName evidence="8 9">2,3-bisphosphoglycerate-independent phosphoglycerate mutase</fullName>
        <shortName evidence="8">BPG-independent PGAM</shortName>
        <shortName evidence="8">Phosphoglyceromutase</shortName>
        <shortName evidence="8">iPGM</shortName>
        <ecNumber evidence="8 9">5.4.2.12</ecNumber>
    </recommendedName>
</protein>
<name>A0ABY5Y3G3_9BACT</name>
<organism evidence="12 13">
    <name type="scientific">Taurinivorans muris</name>
    <dbReference type="NCBI Taxonomy" id="2787751"/>
    <lineage>
        <taxon>Bacteria</taxon>
        <taxon>Pseudomonadati</taxon>
        <taxon>Thermodesulfobacteriota</taxon>
        <taxon>Desulfovibrionia</taxon>
        <taxon>Desulfovibrionales</taxon>
        <taxon>Desulfovibrionaceae</taxon>
        <taxon>Taurinivorans</taxon>
    </lineage>
</organism>
<dbReference type="PIRSF" id="PIRSF001492">
    <property type="entry name" value="IPGAM"/>
    <property type="match status" value="1"/>
</dbReference>
<evidence type="ECO:0000256" key="8">
    <source>
        <dbReference type="HAMAP-Rule" id="MF_01038"/>
    </source>
</evidence>
<comment type="similarity">
    <text evidence="3 8">Belongs to the BPG-independent phosphoglycerate mutase family.</text>
</comment>
<evidence type="ECO:0000313" key="13">
    <source>
        <dbReference type="Proteomes" id="UP001058120"/>
    </source>
</evidence>
<evidence type="ECO:0000256" key="3">
    <source>
        <dbReference type="ARBA" id="ARBA00008819"/>
    </source>
</evidence>
<evidence type="ECO:0000256" key="6">
    <source>
        <dbReference type="ARBA" id="ARBA00023211"/>
    </source>
</evidence>
<comment type="cofactor">
    <cofactor evidence="8">
        <name>Mn(2+)</name>
        <dbReference type="ChEBI" id="CHEBI:29035"/>
    </cofactor>
    <text evidence="8">Binds 2 manganese ions per subunit.</text>
</comment>
<comment type="catalytic activity">
    <reaction evidence="1 8">
        <text>(2R)-2-phosphoglycerate = (2R)-3-phosphoglycerate</text>
        <dbReference type="Rhea" id="RHEA:15901"/>
        <dbReference type="ChEBI" id="CHEBI:58272"/>
        <dbReference type="ChEBI" id="CHEBI:58289"/>
        <dbReference type="EC" id="5.4.2.12"/>
    </reaction>
</comment>
<dbReference type="Pfam" id="PF01676">
    <property type="entry name" value="Metalloenzyme"/>
    <property type="match status" value="1"/>
</dbReference>
<feature type="binding site" evidence="8">
    <location>
        <position position="398"/>
    </location>
    <ligand>
        <name>Mn(2+)</name>
        <dbReference type="ChEBI" id="CHEBI:29035"/>
        <label>1</label>
    </ligand>
</feature>
<dbReference type="Gene3D" id="3.40.1450.10">
    <property type="entry name" value="BPG-independent phosphoglycerate mutase, domain B"/>
    <property type="match status" value="1"/>
</dbReference>
<dbReference type="CDD" id="cd16010">
    <property type="entry name" value="iPGM"/>
    <property type="match status" value="1"/>
</dbReference>
<dbReference type="Gene3D" id="3.40.720.10">
    <property type="entry name" value="Alkaline Phosphatase, subunit A"/>
    <property type="match status" value="1"/>
</dbReference>
<feature type="binding site" evidence="8">
    <location>
        <position position="63"/>
    </location>
    <ligand>
        <name>Mn(2+)</name>
        <dbReference type="ChEBI" id="CHEBI:29035"/>
        <label>2</label>
    </ligand>
</feature>
<feature type="binding site" evidence="8">
    <location>
        <position position="190"/>
    </location>
    <ligand>
        <name>substrate</name>
    </ligand>
</feature>
<dbReference type="SUPFAM" id="SSF53649">
    <property type="entry name" value="Alkaline phosphatase-like"/>
    <property type="match status" value="1"/>
</dbReference>
<keyword evidence="7 8" id="KW-0413">Isomerase</keyword>
<dbReference type="InterPro" id="IPR011258">
    <property type="entry name" value="BPG-indep_PGM_N"/>
</dbReference>
<keyword evidence="5 8" id="KW-0324">Glycolysis</keyword>
<comment type="function">
    <text evidence="8">Catalyzes the interconversion of 2-phosphoglycerate and 3-phosphoglycerate.</text>
</comment>
<keyword evidence="6 8" id="KW-0464">Manganese</keyword>
<feature type="binding site" evidence="8">
    <location>
        <begin position="257"/>
        <end position="260"/>
    </location>
    <ligand>
        <name>substrate</name>
    </ligand>
</feature>
<evidence type="ECO:0000256" key="9">
    <source>
        <dbReference type="NCBIfam" id="TIGR01307"/>
    </source>
</evidence>
<dbReference type="RefSeq" id="WP_334316315.1">
    <property type="nucleotide sequence ID" value="NZ_CP065938.1"/>
</dbReference>
<dbReference type="InterPro" id="IPR036646">
    <property type="entry name" value="PGAM_B_sf"/>
</dbReference>
<dbReference type="SUPFAM" id="SSF64158">
    <property type="entry name" value="2,3-Bisphosphoglycerate-independent phosphoglycerate mutase, substrate-binding domain"/>
    <property type="match status" value="1"/>
</dbReference>
<dbReference type="NCBIfam" id="TIGR01307">
    <property type="entry name" value="pgm_bpd_ind"/>
    <property type="match status" value="1"/>
</dbReference>
<comment type="pathway">
    <text evidence="2 8">Carbohydrate degradation; glycolysis; pyruvate from D-glyceraldehyde 3-phosphate: step 3/5.</text>
</comment>
<keyword evidence="4 8" id="KW-0479">Metal-binding</keyword>
<dbReference type="Proteomes" id="UP001058120">
    <property type="component" value="Chromosome"/>
</dbReference>
<evidence type="ECO:0000256" key="7">
    <source>
        <dbReference type="ARBA" id="ARBA00023235"/>
    </source>
</evidence>
<feature type="binding site" evidence="8">
    <location>
        <position position="184"/>
    </location>
    <ligand>
        <name>substrate</name>
    </ligand>
</feature>
<dbReference type="Pfam" id="PF06415">
    <property type="entry name" value="iPGM_N"/>
    <property type="match status" value="1"/>
</dbReference>
<feature type="domain" description="Metalloenzyme" evidence="10">
    <location>
        <begin position="6"/>
        <end position="491"/>
    </location>
</feature>
<evidence type="ECO:0000256" key="5">
    <source>
        <dbReference type="ARBA" id="ARBA00023152"/>
    </source>
</evidence>
<feature type="binding site" evidence="8">
    <location>
        <position position="330"/>
    </location>
    <ligand>
        <name>substrate</name>
    </ligand>
</feature>
<feature type="binding site" evidence="8">
    <location>
        <position position="440"/>
    </location>
    <ligand>
        <name>Mn(2+)</name>
        <dbReference type="ChEBI" id="CHEBI:29035"/>
        <label>2</label>
    </ligand>
</feature>
<gene>
    <name evidence="8" type="primary">gpmI</name>
    <name evidence="12" type="ORF">JBF11_04745</name>
</gene>
<evidence type="ECO:0000313" key="12">
    <source>
        <dbReference type="EMBL" id="UWX06734.1"/>
    </source>
</evidence>
<evidence type="ECO:0000256" key="1">
    <source>
        <dbReference type="ARBA" id="ARBA00000370"/>
    </source>
</evidence>
<dbReference type="InterPro" id="IPR005995">
    <property type="entry name" value="Pgm_bpd_ind"/>
</dbReference>
<dbReference type="PANTHER" id="PTHR31637">
    <property type="entry name" value="2,3-BISPHOSPHOGLYCERATE-INDEPENDENT PHOSPHOGLYCERATE MUTASE"/>
    <property type="match status" value="1"/>
</dbReference>
<evidence type="ECO:0000256" key="4">
    <source>
        <dbReference type="ARBA" id="ARBA00022723"/>
    </source>
</evidence>
<feature type="binding site" evidence="8">
    <location>
        <begin position="153"/>
        <end position="154"/>
    </location>
    <ligand>
        <name>substrate</name>
    </ligand>
</feature>
<feature type="binding site" evidence="8">
    <location>
        <position position="402"/>
    </location>
    <ligand>
        <name>Mn(2+)</name>
        <dbReference type="ChEBI" id="CHEBI:29035"/>
        <label>1</label>
    </ligand>
</feature>
<dbReference type="InterPro" id="IPR006124">
    <property type="entry name" value="Metalloenzyme"/>
</dbReference>
<dbReference type="InterPro" id="IPR017850">
    <property type="entry name" value="Alkaline_phosphatase_core_sf"/>
</dbReference>
<proteinExistence type="inferred from homology"/>
<dbReference type="PANTHER" id="PTHR31637:SF0">
    <property type="entry name" value="2,3-BISPHOSPHOGLYCERATE-INDEPENDENT PHOSPHOGLYCERATE MUTASE"/>
    <property type="match status" value="1"/>
</dbReference>
<feature type="binding site" evidence="8">
    <location>
        <position position="13"/>
    </location>
    <ligand>
        <name>Mn(2+)</name>
        <dbReference type="ChEBI" id="CHEBI:29035"/>
        <label>2</label>
    </ligand>
</feature>
<evidence type="ECO:0000256" key="2">
    <source>
        <dbReference type="ARBA" id="ARBA00004798"/>
    </source>
</evidence>
<feature type="binding site" evidence="8">
    <location>
        <position position="439"/>
    </location>
    <ligand>
        <name>Mn(2+)</name>
        <dbReference type="ChEBI" id="CHEBI:29035"/>
        <label>2</label>
    </ligand>
</feature>
<feature type="binding site" evidence="8">
    <location>
        <position position="124"/>
    </location>
    <ligand>
        <name>substrate</name>
    </ligand>
</feature>
<reference evidence="12" key="1">
    <citation type="submission" date="2020-12" db="EMBL/GenBank/DDBJ databases">
        <title>Taurinivorans muris gen. nov., sp. nov., fundamental and realized metabolic niche of a ubiquitous sulfidogenic bacterium in the murine intestine.</title>
        <authorList>
            <person name="Ye H."/>
            <person name="Hanson B.T."/>
            <person name="Loy A."/>
        </authorList>
    </citation>
    <scope>NUCLEOTIDE SEQUENCE</scope>
    <source>
        <strain evidence="12">LT0009</strain>
    </source>
</reference>
<feature type="active site" description="Phosphoserine intermediate" evidence="8">
    <location>
        <position position="63"/>
    </location>
</feature>
<feature type="domain" description="BPG-independent PGAM N-terminal" evidence="11">
    <location>
        <begin position="83"/>
        <end position="293"/>
    </location>
</feature>
<evidence type="ECO:0000259" key="11">
    <source>
        <dbReference type="Pfam" id="PF06415"/>
    </source>
</evidence>
<feature type="binding site" evidence="8">
    <location>
        <position position="457"/>
    </location>
    <ligand>
        <name>Mn(2+)</name>
        <dbReference type="ChEBI" id="CHEBI:29035"/>
        <label>1</label>
    </ligand>
</feature>
<comment type="subunit">
    <text evidence="8">Monomer.</text>
</comment>
<accession>A0ABY5Y3G3</accession>
<dbReference type="EMBL" id="CP065938">
    <property type="protein sequence ID" value="UWX06734.1"/>
    <property type="molecule type" value="Genomic_DNA"/>
</dbReference>